<dbReference type="Pfam" id="PF22759">
    <property type="entry name" value="E217_GP41"/>
    <property type="match status" value="1"/>
</dbReference>
<evidence type="ECO:0000313" key="2">
    <source>
        <dbReference type="Proteomes" id="UP000507979"/>
    </source>
</evidence>
<protein>
    <submittedName>
        <fullName evidence="1">Uncharacterized protein</fullName>
    </submittedName>
</protein>
<keyword evidence="2" id="KW-1185">Reference proteome</keyword>
<dbReference type="InterPro" id="IPR054496">
    <property type="entry name" value="E217_GP41"/>
</dbReference>
<evidence type="ECO:0000313" key="1">
    <source>
        <dbReference type="EMBL" id="CAB3627601.1"/>
    </source>
</evidence>
<dbReference type="AlphaFoldDB" id="A0A6J4ZHQ8"/>
<accession>A0A6J4ZHQ8</accession>
<dbReference type="Proteomes" id="UP000507979">
    <property type="component" value="Unassembled WGS sequence"/>
</dbReference>
<sequence>MSFVKRRIDVTINLAEGQFGDNAGPAVTLSGYRVQAAVVAYNGDSQAQLQLRIFGLSQDMINKLTVIGPIPTERRNNRILVAAGDVGGDALTVVYEGTISQAWADYNQAPEVVFNVVALAAAFEAVKPTNARSYRGAIQAAVVAQDLAKEMNLAFQNNGVDVTLSNPYFPGTAWDQMKACARAARFNYTVDRGILAIWPKSGARADEPVLIQAGDNLVGYPSFTGWGVEFTVLYTPQLGLGYRVQVISVIEAAHGEWTVVSLVHQLEAEVPGGAWVSRIVCQRPVNG</sequence>
<gene>
    <name evidence="1" type="ORF">LMG26845_00459</name>
</gene>
<dbReference type="GeneID" id="92896298"/>
<proteinExistence type="predicted"/>
<reference evidence="1 2" key="1">
    <citation type="submission" date="2020-04" db="EMBL/GenBank/DDBJ databases">
        <authorList>
            <person name="De Canck E."/>
        </authorList>
    </citation>
    <scope>NUCLEOTIDE SEQUENCE [LARGE SCALE GENOMIC DNA]</scope>
    <source>
        <strain evidence="1 2">LMG 26845</strain>
    </source>
</reference>
<dbReference type="EMBL" id="CADIJR010000002">
    <property type="protein sequence ID" value="CAB3627601.1"/>
    <property type="molecule type" value="Genomic_DNA"/>
</dbReference>
<dbReference type="RefSeq" id="WP_180180008.1">
    <property type="nucleotide sequence ID" value="NZ_CADIJR010000002.1"/>
</dbReference>
<organism evidence="1 2">
    <name type="scientific">Achromobacter insuavis</name>
    <dbReference type="NCBI Taxonomy" id="1287735"/>
    <lineage>
        <taxon>Bacteria</taxon>
        <taxon>Pseudomonadati</taxon>
        <taxon>Pseudomonadota</taxon>
        <taxon>Betaproteobacteria</taxon>
        <taxon>Burkholderiales</taxon>
        <taxon>Alcaligenaceae</taxon>
        <taxon>Achromobacter</taxon>
    </lineage>
</organism>
<name>A0A6J4ZHQ8_9BURK</name>